<dbReference type="InterPro" id="IPR016156">
    <property type="entry name" value="FAD/NAD-linked_Rdtase_dimer_sf"/>
</dbReference>
<keyword evidence="4" id="KW-0560">Oxidoreductase</keyword>
<evidence type="ECO:0000259" key="6">
    <source>
        <dbReference type="Pfam" id="PF14759"/>
    </source>
</evidence>
<dbReference type="EMBL" id="PDJG01000001">
    <property type="protein sequence ID" value="PFG33887.1"/>
    <property type="molecule type" value="Genomic_DNA"/>
</dbReference>
<dbReference type="GO" id="GO:0016651">
    <property type="term" value="F:oxidoreductase activity, acting on NAD(P)H"/>
    <property type="evidence" value="ECO:0007669"/>
    <property type="project" value="TreeGrafter"/>
</dbReference>
<dbReference type="SUPFAM" id="SSF55424">
    <property type="entry name" value="FAD/NAD-linked reductases, dimerisation (C-terminal) domain"/>
    <property type="match status" value="1"/>
</dbReference>
<dbReference type="Gene3D" id="3.30.390.30">
    <property type="match status" value="1"/>
</dbReference>
<proteinExistence type="predicted"/>
<dbReference type="PRINTS" id="PR00411">
    <property type="entry name" value="PNDRDTASEI"/>
</dbReference>
<evidence type="ECO:0000256" key="3">
    <source>
        <dbReference type="ARBA" id="ARBA00022827"/>
    </source>
</evidence>
<feature type="domain" description="Reductase C-terminal" evidence="6">
    <location>
        <begin position="342"/>
        <end position="428"/>
    </location>
</feature>
<dbReference type="Gene3D" id="3.50.50.60">
    <property type="entry name" value="FAD/NAD(P)-binding domain"/>
    <property type="match status" value="2"/>
</dbReference>
<evidence type="ECO:0000256" key="4">
    <source>
        <dbReference type="ARBA" id="ARBA00023002"/>
    </source>
</evidence>
<feature type="domain" description="FAD/NAD(P)-binding" evidence="5">
    <location>
        <begin position="17"/>
        <end position="303"/>
    </location>
</feature>
<dbReference type="InterPro" id="IPR023753">
    <property type="entry name" value="FAD/NAD-binding_dom"/>
</dbReference>
<evidence type="ECO:0000256" key="2">
    <source>
        <dbReference type="ARBA" id="ARBA00022630"/>
    </source>
</evidence>
<name>A0A2A9E4A8_9MICO</name>
<dbReference type="RefSeq" id="WP_245862357.1">
    <property type="nucleotide sequence ID" value="NZ_PDJG01000001.1"/>
</dbReference>
<comment type="caution">
    <text evidence="7">The sequence shown here is derived from an EMBL/GenBank/DDBJ whole genome shotgun (WGS) entry which is preliminary data.</text>
</comment>
<evidence type="ECO:0000256" key="1">
    <source>
        <dbReference type="ARBA" id="ARBA00001974"/>
    </source>
</evidence>
<dbReference type="InterPro" id="IPR028202">
    <property type="entry name" value="Reductase_C"/>
</dbReference>
<dbReference type="Pfam" id="PF14759">
    <property type="entry name" value="Reductase_C"/>
    <property type="match status" value="1"/>
</dbReference>
<keyword evidence="8" id="KW-1185">Reference proteome</keyword>
<accession>A0A2A9E4A8</accession>
<dbReference type="PANTHER" id="PTHR43557:SF2">
    <property type="entry name" value="RIESKE DOMAIN-CONTAINING PROTEIN-RELATED"/>
    <property type="match status" value="1"/>
</dbReference>
<evidence type="ECO:0000259" key="5">
    <source>
        <dbReference type="Pfam" id="PF07992"/>
    </source>
</evidence>
<keyword evidence="3" id="KW-0274">FAD</keyword>
<gene>
    <name evidence="7" type="ORF">ATL42_1781</name>
</gene>
<comment type="cofactor">
    <cofactor evidence="1">
        <name>FAD</name>
        <dbReference type="ChEBI" id="CHEBI:57692"/>
    </cofactor>
</comment>
<dbReference type="PANTHER" id="PTHR43557">
    <property type="entry name" value="APOPTOSIS-INDUCING FACTOR 1"/>
    <property type="match status" value="1"/>
</dbReference>
<sequence>MHLTPSSVPDVRPMPSSILVVGAGLAGAQTVAALRTHGFSGRLTVLGDEGLLPYDRPPLSKALFSLPEPAWVSDELGVDVTVLADEVVLDDAAASLTVGARDATVRTVGGRAITADVVVVACGSRPVRPVDWRPALSLHDAHDAEVLRERLRPGTRLVCVGAGWIGAEVAGAAVAAGCRVSVVEAAPVPLHRQLGDRVGALLTPWFAAAGVDLVTSSAVTSVGPEGVNVLTGDGRARLVEADVVLAAIGARPATDWLQGVLPMDARGAIETGADGRVLSHPDEGAVERAPVFAVGDCATREDPAWERVPGGHWSAALLDPDRVARSVLGVPPVGATAAPYVFSRQLGHDLALFGLPDPARDQVVLRGGPTTQDEGWSALYVAPYGAVTGILVVDSPREVGGARRLMADGPVTVDLDLAGDASRPLRSLVPASPRA</sequence>
<dbReference type="Pfam" id="PF07992">
    <property type="entry name" value="Pyr_redox_2"/>
    <property type="match status" value="1"/>
</dbReference>
<dbReference type="InterPro" id="IPR050446">
    <property type="entry name" value="FAD-oxidoreductase/Apoptosis"/>
</dbReference>
<evidence type="ECO:0000313" key="7">
    <source>
        <dbReference type="EMBL" id="PFG33887.1"/>
    </source>
</evidence>
<dbReference type="Proteomes" id="UP000225548">
    <property type="component" value="Unassembled WGS sequence"/>
</dbReference>
<organism evidence="7 8">
    <name type="scientific">Sanguibacter antarcticus</name>
    <dbReference type="NCBI Taxonomy" id="372484"/>
    <lineage>
        <taxon>Bacteria</taxon>
        <taxon>Bacillati</taxon>
        <taxon>Actinomycetota</taxon>
        <taxon>Actinomycetes</taxon>
        <taxon>Micrococcales</taxon>
        <taxon>Sanguibacteraceae</taxon>
        <taxon>Sanguibacter</taxon>
    </lineage>
</organism>
<dbReference type="InterPro" id="IPR036188">
    <property type="entry name" value="FAD/NAD-bd_sf"/>
</dbReference>
<dbReference type="PRINTS" id="PR00368">
    <property type="entry name" value="FADPNR"/>
</dbReference>
<keyword evidence="2" id="KW-0285">Flavoprotein</keyword>
<evidence type="ECO:0000313" key="8">
    <source>
        <dbReference type="Proteomes" id="UP000225548"/>
    </source>
</evidence>
<reference evidence="7 8" key="1">
    <citation type="submission" date="2017-10" db="EMBL/GenBank/DDBJ databases">
        <title>Sequencing the genomes of 1000 actinobacteria strains.</title>
        <authorList>
            <person name="Klenk H.-P."/>
        </authorList>
    </citation>
    <scope>NUCLEOTIDE SEQUENCE [LARGE SCALE GENOMIC DNA]</scope>
    <source>
        <strain evidence="7 8">DSM 18966</strain>
    </source>
</reference>
<protein>
    <submittedName>
        <fullName evidence="7">NADPH-dependent 2,4-dienoyl-CoA reductase/sulfur reductase-like enzyme</fullName>
    </submittedName>
</protein>
<dbReference type="SUPFAM" id="SSF51905">
    <property type="entry name" value="FAD/NAD(P)-binding domain"/>
    <property type="match status" value="1"/>
</dbReference>
<dbReference type="AlphaFoldDB" id="A0A2A9E4A8"/>
<dbReference type="GO" id="GO:0005737">
    <property type="term" value="C:cytoplasm"/>
    <property type="evidence" value="ECO:0007669"/>
    <property type="project" value="TreeGrafter"/>
</dbReference>